<dbReference type="InterPro" id="IPR019808">
    <property type="entry name" value="Histidine_triad_CS"/>
</dbReference>
<organism evidence="5 6">
    <name type="scientific">Roseiflexus castenholzii (strain DSM 13941 / HLO8)</name>
    <dbReference type="NCBI Taxonomy" id="383372"/>
    <lineage>
        <taxon>Bacteria</taxon>
        <taxon>Bacillati</taxon>
        <taxon>Chloroflexota</taxon>
        <taxon>Chloroflexia</taxon>
        <taxon>Chloroflexales</taxon>
        <taxon>Roseiflexineae</taxon>
        <taxon>Roseiflexaceae</taxon>
        <taxon>Roseiflexus</taxon>
    </lineage>
</organism>
<dbReference type="InterPro" id="IPR039384">
    <property type="entry name" value="HINT"/>
</dbReference>
<dbReference type="GO" id="GO:0003824">
    <property type="term" value="F:catalytic activity"/>
    <property type="evidence" value="ECO:0007669"/>
    <property type="project" value="InterPro"/>
</dbReference>
<dbReference type="Pfam" id="PF01230">
    <property type="entry name" value="HIT"/>
    <property type="match status" value="1"/>
</dbReference>
<feature type="short sequence motif" description="Histidine triad motif" evidence="2 3">
    <location>
        <begin position="96"/>
        <end position="100"/>
    </location>
</feature>
<gene>
    <name evidence="5" type="ordered locus">Rcas_0006</name>
</gene>
<evidence type="ECO:0000256" key="1">
    <source>
        <dbReference type="PIRSR" id="PIRSR601310-1"/>
    </source>
</evidence>
<dbReference type="HOGENOM" id="CLU_056776_3_3_0"/>
<dbReference type="OrthoDB" id="9784774at2"/>
<dbReference type="SUPFAM" id="SSF54197">
    <property type="entry name" value="HIT-like"/>
    <property type="match status" value="1"/>
</dbReference>
<dbReference type="PROSITE" id="PS00892">
    <property type="entry name" value="HIT_1"/>
    <property type="match status" value="1"/>
</dbReference>
<dbReference type="CDD" id="cd01277">
    <property type="entry name" value="HINT_subgroup"/>
    <property type="match status" value="1"/>
</dbReference>
<dbReference type="InterPro" id="IPR001310">
    <property type="entry name" value="Histidine_triad_HIT"/>
</dbReference>
<sequence>MASVFSRIVRGELPSAKVYEDDETLAFMDINPASRGHTLVICKEEHPDIFTTPPHLIAAVAQTAQKVALALRAALNIDGLNVVQNNGAAAGQVVFHYHVHLIPRWKGDHVLRPWTPHPADPSELQAIAEQVRAALNDQRVER</sequence>
<dbReference type="InterPro" id="IPR036265">
    <property type="entry name" value="HIT-like_sf"/>
</dbReference>
<name>A7NFC3_ROSCS</name>
<dbReference type="PANTHER" id="PTHR46648">
    <property type="entry name" value="HIT FAMILY PROTEIN 1"/>
    <property type="match status" value="1"/>
</dbReference>
<protein>
    <submittedName>
        <fullName evidence="5">Histidine triad (HIT) protein</fullName>
    </submittedName>
</protein>
<reference evidence="5 6" key="1">
    <citation type="submission" date="2007-08" db="EMBL/GenBank/DDBJ databases">
        <title>Complete sequence of Roseiflexus castenholzii DSM 13941.</title>
        <authorList>
            <consortium name="US DOE Joint Genome Institute"/>
            <person name="Copeland A."/>
            <person name="Lucas S."/>
            <person name="Lapidus A."/>
            <person name="Barry K."/>
            <person name="Glavina del Rio T."/>
            <person name="Dalin E."/>
            <person name="Tice H."/>
            <person name="Pitluck S."/>
            <person name="Thompson L.S."/>
            <person name="Brettin T."/>
            <person name="Bruce D."/>
            <person name="Detter J.C."/>
            <person name="Han C."/>
            <person name="Tapia R."/>
            <person name="Schmutz J."/>
            <person name="Larimer F."/>
            <person name="Land M."/>
            <person name="Hauser L."/>
            <person name="Kyrpides N."/>
            <person name="Mikhailova N."/>
            <person name="Bryant D.A."/>
            <person name="Hanada S."/>
            <person name="Tsukatani Y."/>
            <person name="Richardson P."/>
        </authorList>
    </citation>
    <scope>NUCLEOTIDE SEQUENCE [LARGE SCALE GENOMIC DNA]</scope>
    <source>
        <strain evidence="6">DSM 13941 / HLO8</strain>
    </source>
</reference>
<dbReference type="Proteomes" id="UP000000263">
    <property type="component" value="Chromosome"/>
</dbReference>
<dbReference type="EMBL" id="CP000804">
    <property type="protein sequence ID" value="ABU56145.1"/>
    <property type="molecule type" value="Genomic_DNA"/>
</dbReference>
<feature type="domain" description="HIT" evidence="4">
    <location>
        <begin position="4"/>
        <end position="111"/>
    </location>
</feature>
<dbReference type="AlphaFoldDB" id="A7NFC3"/>
<dbReference type="PRINTS" id="PR00332">
    <property type="entry name" value="HISTRIAD"/>
</dbReference>
<proteinExistence type="predicted"/>
<dbReference type="RefSeq" id="WP_011997551.1">
    <property type="nucleotide sequence ID" value="NC_009767.1"/>
</dbReference>
<evidence type="ECO:0000313" key="5">
    <source>
        <dbReference type="EMBL" id="ABU56145.1"/>
    </source>
</evidence>
<keyword evidence="6" id="KW-1185">Reference proteome</keyword>
<dbReference type="eggNOG" id="COG0537">
    <property type="taxonomic scope" value="Bacteria"/>
</dbReference>
<accession>A7NFC3</accession>
<dbReference type="GO" id="GO:0009117">
    <property type="term" value="P:nucleotide metabolic process"/>
    <property type="evidence" value="ECO:0007669"/>
    <property type="project" value="TreeGrafter"/>
</dbReference>
<dbReference type="PANTHER" id="PTHR46648:SF1">
    <property type="entry name" value="ADENOSINE 5'-MONOPHOSPHORAMIDASE HNT1"/>
    <property type="match status" value="1"/>
</dbReference>
<evidence type="ECO:0000313" key="6">
    <source>
        <dbReference type="Proteomes" id="UP000000263"/>
    </source>
</evidence>
<evidence type="ECO:0000256" key="2">
    <source>
        <dbReference type="PIRSR" id="PIRSR601310-3"/>
    </source>
</evidence>
<evidence type="ECO:0000259" key="4">
    <source>
        <dbReference type="PROSITE" id="PS51084"/>
    </source>
</evidence>
<dbReference type="KEGG" id="rca:Rcas_0006"/>
<dbReference type="Gene3D" id="3.30.428.10">
    <property type="entry name" value="HIT-like"/>
    <property type="match status" value="1"/>
</dbReference>
<dbReference type="PROSITE" id="PS51084">
    <property type="entry name" value="HIT_2"/>
    <property type="match status" value="1"/>
</dbReference>
<dbReference type="STRING" id="383372.Rcas_0006"/>
<evidence type="ECO:0000256" key="3">
    <source>
        <dbReference type="PROSITE-ProRule" id="PRU00464"/>
    </source>
</evidence>
<feature type="active site" description="Tele-AMP-histidine intermediate" evidence="1">
    <location>
        <position position="98"/>
    </location>
</feature>
<dbReference type="InterPro" id="IPR011146">
    <property type="entry name" value="HIT-like"/>
</dbReference>